<proteinExistence type="inferred from homology"/>
<protein>
    <submittedName>
        <fullName evidence="7">Formate/nitrite transporter</fullName>
    </submittedName>
</protein>
<dbReference type="OrthoDB" id="391622at2"/>
<comment type="similarity">
    <text evidence="5">Belongs to the FNT transporter (TC 1.A.16) family.</text>
</comment>
<keyword evidence="8" id="KW-1185">Reference proteome</keyword>
<feature type="transmembrane region" description="Helical" evidence="6">
    <location>
        <begin position="277"/>
        <end position="300"/>
    </location>
</feature>
<dbReference type="Pfam" id="PF01226">
    <property type="entry name" value="Form_Nir_trans"/>
    <property type="match status" value="1"/>
</dbReference>
<gene>
    <name evidence="7" type="primary">focA</name>
    <name evidence="7" type="ORF">SCULI_v1c02490</name>
</gene>
<feature type="transmembrane region" description="Helical" evidence="6">
    <location>
        <begin position="53"/>
        <end position="75"/>
    </location>
</feature>
<dbReference type="GO" id="GO:0005886">
    <property type="term" value="C:plasma membrane"/>
    <property type="evidence" value="ECO:0007669"/>
    <property type="project" value="TreeGrafter"/>
</dbReference>
<evidence type="ECO:0000256" key="3">
    <source>
        <dbReference type="ARBA" id="ARBA00022989"/>
    </source>
</evidence>
<dbReference type="RefSeq" id="WP_025362832.1">
    <property type="nucleotide sequence ID" value="NZ_CP006681.1"/>
</dbReference>
<comment type="subcellular location">
    <subcellularLocation>
        <location evidence="1">Membrane</location>
        <topology evidence="1">Multi-pass membrane protein</topology>
    </subcellularLocation>
</comment>
<feature type="transmembrane region" description="Helical" evidence="6">
    <location>
        <begin position="186"/>
        <end position="209"/>
    </location>
</feature>
<dbReference type="eggNOG" id="COG2116">
    <property type="taxonomic scope" value="Bacteria"/>
</dbReference>
<keyword evidence="3 6" id="KW-1133">Transmembrane helix</keyword>
<name>W6A6T7_9MOLU</name>
<dbReference type="Proteomes" id="UP000019267">
    <property type="component" value="Chromosome"/>
</dbReference>
<dbReference type="STRING" id="1276246.SCULI_v1c02490"/>
<dbReference type="AlphaFoldDB" id="W6A6T7"/>
<feature type="transmembrane region" description="Helical" evidence="6">
    <location>
        <begin position="221"/>
        <end position="239"/>
    </location>
</feature>
<evidence type="ECO:0000313" key="8">
    <source>
        <dbReference type="Proteomes" id="UP000019267"/>
    </source>
</evidence>
<dbReference type="Gene3D" id="1.20.1080.10">
    <property type="entry name" value="Glycerol uptake facilitator protein"/>
    <property type="match status" value="1"/>
</dbReference>
<evidence type="ECO:0000256" key="6">
    <source>
        <dbReference type="SAM" id="Phobius"/>
    </source>
</evidence>
<feature type="transmembrane region" description="Helical" evidence="6">
    <location>
        <begin position="128"/>
        <end position="153"/>
    </location>
</feature>
<dbReference type="GO" id="GO:0015513">
    <property type="term" value="F:high-affinity secondary active nitrite transmembrane transporter activity"/>
    <property type="evidence" value="ECO:0007669"/>
    <property type="project" value="TreeGrafter"/>
</dbReference>
<dbReference type="InterPro" id="IPR023271">
    <property type="entry name" value="Aquaporin-like"/>
</dbReference>
<dbReference type="PATRIC" id="fig|1276246.3.peg.248"/>
<accession>W6A6T7</accession>
<keyword evidence="4 6" id="KW-0472">Membrane</keyword>
<dbReference type="PANTHER" id="PTHR30520:SF6">
    <property type="entry name" value="FORMATE_NITRATE FAMILY TRANSPORTER (EUROFUNG)"/>
    <property type="match status" value="1"/>
</dbReference>
<dbReference type="HOGENOM" id="CLU_036896_3_3_14"/>
<reference evidence="7 8" key="1">
    <citation type="journal article" date="2014" name="Genome Biol. Evol.">
        <title>Molecular evolution of the substrate utilization strategies and putative virulence factors in mosquito-associated Spiroplasma species.</title>
        <authorList>
            <person name="Chang T.H."/>
            <person name="Lo W.S."/>
            <person name="Ku C."/>
            <person name="Chen L.L."/>
            <person name="Kuo C.H."/>
        </authorList>
    </citation>
    <scope>NUCLEOTIDE SEQUENCE [LARGE SCALE GENOMIC DNA]</scope>
    <source>
        <strain evidence="7">AES-1</strain>
    </source>
</reference>
<dbReference type="InterPro" id="IPR000292">
    <property type="entry name" value="For/NO2_transpt"/>
</dbReference>
<evidence type="ECO:0000313" key="7">
    <source>
        <dbReference type="EMBL" id="AHI52590.1"/>
    </source>
</evidence>
<dbReference type="EMBL" id="CP006681">
    <property type="protein sequence ID" value="AHI52590.1"/>
    <property type="molecule type" value="Genomic_DNA"/>
</dbReference>
<dbReference type="GO" id="GO:0015707">
    <property type="term" value="P:nitrite transport"/>
    <property type="evidence" value="ECO:0007669"/>
    <property type="project" value="TreeGrafter"/>
</dbReference>
<dbReference type="KEGG" id="scq:SCULI_v1c02490"/>
<keyword evidence="2 6" id="KW-0812">Transmembrane</keyword>
<evidence type="ECO:0000256" key="1">
    <source>
        <dbReference type="ARBA" id="ARBA00004141"/>
    </source>
</evidence>
<organism evidence="7 8">
    <name type="scientific">Spiroplasma culicicola AES-1</name>
    <dbReference type="NCBI Taxonomy" id="1276246"/>
    <lineage>
        <taxon>Bacteria</taxon>
        <taxon>Bacillati</taxon>
        <taxon>Mycoplasmatota</taxon>
        <taxon>Mollicutes</taxon>
        <taxon>Entomoplasmatales</taxon>
        <taxon>Spiroplasmataceae</taxon>
        <taxon>Spiroplasma</taxon>
    </lineage>
</organism>
<evidence type="ECO:0000256" key="5">
    <source>
        <dbReference type="ARBA" id="ARBA00049660"/>
    </source>
</evidence>
<feature type="transmembrane region" description="Helical" evidence="6">
    <location>
        <begin position="87"/>
        <end position="108"/>
    </location>
</feature>
<evidence type="ECO:0000256" key="4">
    <source>
        <dbReference type="ARBA" id="ARBA00023136"/>
    </source>
</evidence>
<dbReference type="PANTHER" id="PTHR30520">
    <property type="entry name" value="FORMATE TRANSPORTER-RELATED"/>
    <property type="match status" value="1"/>
</dbReference>
<evidence type="ECO:0000256" key="2">
    <source>
        <dbReference type="ARBA" id="ARBA00022692"/>
    </source>
</evidence>
<sequence length="347" mass="38476">MNEKQLKIQNEIDKLKQVDFSSLEQSHGFMADGIVGGFKSAIHKMHYTFVKQILLGILSGIIIGFGYVACLIAMLGLPEHWAGFGNVMLGIFFPGCIILITFLGGGLYTSHVVATIPMFKKTVYVSDYLKGIFGVMLGNFAGTLIFVMIFAMAGGLDMKINDIGIFEKAYDMGLHKLYRFESSKTFSAVVLSVLAALTSGILCNIMVSATLPLTSSSKHPVGALFVIIFPITFFAMSGYQHGPANTFFFWSMIVSNIFPPEMGENSILHNEPQILDVVYFFFINLIPTFIGNWIGGAIFLPGLLHLINKEYTDVFFKKARLEFLEEKMTRITTKLNNKANKSTKTSK</sequence>